<dbReference type="OrthoDB" id="2163395at2759"/>
<evidence type="ECO:0000256" key="1">
    <source>
        <dbReference type="ARBA" id="ARBA00008315"/>
    </source>
</evidence>
<reference evidence="4" key="1">
    <citation type="journal article" date="2014" name="PLoS ONE">
        <title>The genome and linkage map of the northern pike (Esox lucius): conserved synteny revealed between the salmonid sister group and the Neoteleostei.</title>
        <authorList>
            <person name="Rondeau E.B."/>
            <person name="Minkley D.R."/>
            <person name="Leong J.S."/>
            <person name="Messmer A.M."/>
            <person name="Jantzen J.R."/>
            <person name="von Schalburg K.R."/>
            <person name="Lemon C."/>
            <person name="Bird N.H."/>
            <person name="Koop B.F."/>
        </authorList>
    </citation>
    <scope>NUCLEOTIDE SEQUENCE</scope>
</reference>
<feature type="region of interest" description="Disordered" evidence="2">
    <location>
        <begin position="152"/>
        <end position="181"/>
    </location>
</feature>
<reference evidence="3" key="3">
    <citation type="submission" date="2025-08" db="UniProtKB">
        <authorList>
            <consortium name="Ensembl"/>
        </authorList>
    </citation>
    <scope>IDENTIFICATION</scope>
</reference>
<dbReference type="Ensembl" id="ENSELUT00000001695.3">
    <property type="protein sequence ID" value="ENSELUP00000010711.2"/>
    <property type="gene ID" value="ENSELUG00000011169.3"/>
</dbReference>
<dbReference type="AlphaFoldDB" id="A0A3P8Y223"/>
<name>A0A3P8Y223_ESOLU</name>
<dbReference type="InterPro" id="IPR029488">
    <property type="entry name" value="Hmw/CFAP97"/>
</dbReference>
<organism evidence="3 4">
    <name type="scientific">Esox lucius</name>
    <name type="common">Northern pike</name>
    <dbReference type="NCBI Taxonomy" id="8010"/>
    <lineage>
        <taxon>Eukaryota</taxon>
        <taxon>Metazoa</taxon>
        <taxon>Chordata</taxon>
        <taxon>Craniata</taxon>
        <taxon>Vertebrata</taxon>
        <taxon>Euteleostomi</taxon>
        <taxon>Actinopterygii</taxon>
        <taxon>Neopterygii</taxon>
        <taxon>Teleostei</taxon>
        <taxon>Protacanthopterygii</taxon>
        <taxon>Esociformes</taxon>
        <taxon>Esocidae</taxon>
        <taxon>Esox</taxon>
    </lineage>
</organism>
<feature type="compositionally biased region" description="Basic and acidic residues" evidence="2">
    <location>
        <begin position="172"/>
        <end position="181"/>
    </location>
</feature>
<dbReference type="InParanoid" id="A0A3P8Y223"/>
<dbReference type="STRING" id="8010.ENSELUP00000010711"/>
<evidence type="ECO:0000313" key="4">
    <source>
        <dbReference type="Proteomes" id="UP000265140"/>
    </source>
</evidence>
<dbReference type="Pfam" id="PF13879">
    <property type="entry name" value="Hmw_CFAP97"/>
    <property type="match status" value="1"/>
</dbReference>
<dbReference type="PANTHER" id="PTHR33768">
    <property type="entry name" value="MIP11318P"/>
    <property type="match status" value="1"/>
</dbReference>
<protein>
    <submittedName>
        <fullName evidence="3">Uncharacterized protein</fullName>
    </submittedName>
</protein>
<dbReference type="GeneTree" id="ENSGT00940000164099"/>
<dbReference type="Proteomes" id="UP000265140">
    <property type="component" value="Chromosome 16"/>
</dbReference>
<dbReference type="Bgee" id="ENSELUG00000011169">
    <property type="expression patterns" value="Expressed in mesonephros and 3 other cell types or tissues"/>
</dbReference>
<dbReference type="PANTHER" id="PTHR33768:SF7">
    <property type="entry name" value="CFAP97 DOMAIN CONTAINING 2"/>
    <property type="match status" value="1"/>
</dbReference>
<dbReference type="OMA" id="NQENCAI"/>
<proteinExistence type="inferred from homology"/>
<accession>A0A3P8Y223</accession>
<sequence length="256" mass="29613">MQHLAYQTLLPTVNKYLQQKWDKASFEMHLSKVKSAKPTIDTTAPKTYGHLAQTKKKREDQSMSKIQRENNMLLEKISHIRRTTGRINNKNDYENKSLCRERQQQERLRITKENELALLRLNQCQPHYSIYDWQEDWRKTLKLMENISHYPQKVTDTKRQGQASNKSSNTGNKEKDSVDAEHHLNSSLGGHEVFAHTWGVPGLKNLLLSLSKVLLVVLQIKKIPDDFSCHCADTSPSPVLSLSLALWSWTQPTCIH</sequence>
<comment type="similarity">
    <text evidence="1">Belongs to the CFAP97 family.</text>
</comment>
<dbReference type="InterPro" id="IPR038792">
    <property type="entry name" value="CFAP97D1/2"/>
</dbReference>
<reference evidence="3" key="4">
    <citation type="submission" date="2025-09" db="UniProtKB">
        <authorList>
            <consortium name="Ensembl"/>
        </authorList>
    </citation>
    <scope>IDENTIFICATION</scope>
</reference>
<evidence type="ECO:0000313" key="3">
    <source>
        <dbReference type="Ensembl" id="ENSELUP00000010711.2"/>
    </source>
</evidence>
<evidence type="ECO:0000256" key="2">
    <source>
        <dbReference type="SAM" id="MobiDB-lite"/>
    </source>
</evidence>
<feature type="compositionally biased region" description="Polar residues" evidence="2">
    <location>
        <begin position="160"/>
        <end position="171"/>
    </location>
</feature>
<keyword evidence="4" id="KW-1185">Reference proteome</keyword>
<reference evidence="3" key="2">
    <citation type="submission" date="2020-02" db="EMBL/GenBank/DDBJ databases">
        <title>Esox lucius (northern pike) genome, fEsoLuc1, primary haplotype.</title>
        <authorList>
            <person name="Myers G."/>
            <person name="Karagic N."/>
            <person name="Meyer A."/>
            <person name="Pippel M."/>
            <person name="Reichard M."/>
            <person name="Winkler S."/>
            <person name="Tracey A."/>
            <person name="Sims Y."/>
            <person name="Howe K."/>
            <person name="Rhie A."/>
            <person name="Formenti G."/>
            <person name="Durbin R."/>
            <person name="Fedrigo O."/>
            <person name="Jarvis E.D."/>
        </authorList>
    </citation>
    <scope>NUCLEOTIDE SEQUENCE [LARGE SCALE GENOMIC DNA]</scope>
</reference>